<sequence length="275" mass="29437" precursor="true">MMRMMSQHKKICLQSSLLMIFVSLAGCNSDPTEPSVVAPPDSSSPLDEGTGQSSSVPTALPNHTESSGELDVPGKLELPAGAIPDPDAEPSSATEAEPPSGSGGLEMPSDADVSKSEVSQPNVSAARQTIGYAEWKEIEQKVTSSNQLTVVDIWSLSCQPCLEEFPGLVRLHRELGEQVSCISVNVDFDGRKTRPADYYEDRVAAFLAEVGATFPTYISETASDDIFSELDLASIPAVLIYDAEGNLIKRFVDVGDTVGFSYDADVIPFIKPFAK</sequence>
<keyword evidence="9" id="KW-1185">Reference proteome</keyword>
<evidence type="ECO:0000256" key="5">
    <source>
        <dbReference type="SAM" id="MobiDB-lite"/>
    </source>
</evidence>
<feature type="domain" description="Thioredoxin" evidence="7">
    <location>
        <begin position="114"/>
        <end position="275"/>
    </location>
</feature>
<protein>
    <recommendedName>
        <fullName evidence="7">Thioredoxin domain-containing protein</fullName>
    </recommendedName>
</protein>
<name>A0A5C6DQS5_9BACT</name>
<proteinExistence type="predicted"/>
<dbReference type="PROSITE" id="PS51352">
    <property type="entry name" value="THIOREDOXIN_2"/>
    <property type="match status" value="1"/>
</dbReference>
<feature type="compositionally biased region" description="Low complexity" evidence="5">
    <location>
        <begin position="34"/>
        <end position="45"/>
    </location>
</feature>
<dbReference type="CDD" id="cd02966">
    <property type="entry name" value="TlpA_like_family"/>
    <property type="match status" value="1"/>
</dbReference>
<evidence type="ECO:0000313" key="9">
    <source>
        <dbReference type="Proteomes" id="UP000315471"/>
    </source>
</evidence>
<keyword evidence="3" id="KW-1015">Disulfide bond</keyword>
<dbReference type="Proteomes" id="UP000315471">
    <property type="component" value="Unassembled WGS sequence"/>
</dbReference>
<comment type="caution">
    <text evidence="8">The sequence shown here is derived from an EMBL/GenBank/DDBJ whole genome shotgun (WGS) entry which is preliminary data.</text>
</comment>
<dbReference type="AlphaFoldDB" id="A0A5C6DQS5"/>
<dbReference type="PANTHER" id="PTHR42852:SF6">
    <property type="entry name" value="THIOL:DISULFIDE INTERCHANGE PROTEIN DSBE"/>
    <property type="match status" value="1"/>
</dbReference>
<dbReference type="InterPro" id="IPR036249">
    <property type="entry name" value="Thioredoxin-like_sf"/>
</dbReference>
<gene>
    <name evidence="8" type="ORF">Q31b_40710</name>
</gene>
<dbReference type="InterPro" id="IPR050553">
    <property type="entry name" value="Thioredoxin_ResA/DsbE_sf"/>
</dbReference>
<reference evidence="8 9" key="1">
    <citation type="submission" date="2019-02" db="EMBL/GenBank/DDBJ databases">
        <title>Deep-cultivation of Planctomycetes and their phenomic and genomic characterization uncovers novel biology.</title>
        <authorList>
            <person name="Wiegand S."/>
            <person name="Jogler M."/>
            <person name="Boedeker C."/>
            <person name="Pinto D."/>
            <person name="Vollmers J."/>
            <person name="Rivas-Marin E."/>
            <person name="Kohn T."/>
            <person name="Peeters S.H."/>
            <person name="Heuer A."/>
            <person name="Rast P."/>
            <person name="Oberbeckmann S."/>
            <person name="Bunk B."/>
            <person name="Jeske O."/>
            <person name="Meyerdierks A."/>
            <person name="Storesund J.E."/>
            <person name="Kallscheuer N."/>
            <person name="Luecker S."/>
            <person name="Lage O.M."/>
            <person name="Pohl T."/>
            <person name="Merkel B.J."/>
            <person name="Hornburger P."/>
            <person name="Mueller R.-W."/>
            <person name="Bruemmer F."/>
            <person name="Labrenz M."/>
            <person name="Spormann A.M."/>
            <person name="Op Den Camp H."/>
            <person name="Overmann J."/>
            <person name="Amann R."/>
            <person name="Jetten M.S.M."/>
            <person name="Mascher T."/>
            <person name="Medema M.H."/>
            <person name="Devos D.P."/>
            <person name="Kaster A.-K."/>
            <person name="Ovreas L."/>
            <person name="Rohde M."/>
            <person name="Galperin M.Y."/>
            <person name="Jogler C."/>
        </authorList>
    </citation>
    <scope>NUCLEOTIDE SEQUENCE [LARGE SCALE GENOMIC DNA]</scope>
    <source>
        <strain evidence="8 9">Q31b</strain>
    </source>
</reference>
<dbReference type="GO" id="GO:0017004">
    <property type="term" value="P:cytochrome complex assembly"/>
    <property type="evidence" value="ECO:0007669"/>
    <property type="project" value="UniProtKB-KW"/>
</dbReference>
<evidence type="ECO:0000256" key="2">
    <source>
        <dbReference type="ARBA" id="ARBA00022748"/>
    </source>
</evidence>
<dbReference type="InterPro" id="IPR013766">
    <property type="entry name" value="Thioredoxin_domain"/>
</dbReference>
<dbReference type="PROSITE" id="PS51257">
    <property type="entry name" value="PROKAR_LIPOPROTEIN"/>
    <property type="match status" value="1"/>
</dbReference>
<keyword evidence="2" id="KW-0201">Cytochrome c-type biogenesis</keyword>
<feature type="chain" id="PRO_5023123892" description="Thioredoxin domain-containing protein" evidence="6">
    <location>
        <begin position="26"/>
        <end position="275"/>
    </location>
</feature>
<comment type="subcellular location">
    <subcellularLocation>
        <location evidence="1">Cell envelope</location>
    </subcellularLocation>
</comment>
<feature type="region of interest" description="Disordered" evidence="5">
    <location>
        <begin position="32"/>
        <end position="125"/>
    </location>
</feature>
<evidence type="ECO:0000256" key="1">
    <source>
        <dbReference type="ARBA" id="ARBA00004196"/>
    </source>
</evidence>
<dbReference type="Gene3D" id="3.40.30.10">
    <property type="entry name" value="Glutaredoxin"/>
    <property type="match status" value="1"/>
</dbReference>
<keyword evidence="4" id="KW-0676">Redox-active center</keyword>
<dbReference type="EMBL" id="SJPY01000006">
    <property type="protein sequence ID" value="TWU38992.1"/>
    <property type="molecule type" value="Genomic_DNA"/>
</dbReference>
<evidence type="ECO:0000256" key="4">
    <source>
        <dbReference type="ARBA" id="ARBA00023284"/>
    </source>
</evidence>
<feature type="compositionally biased region" description="Polar residues" evidence="5">
    <location>
        <begin position="116"/>
        <end position="125"/>
    </location>
</feature>
<evidence type="ECO:0000256" key="3">
    <source>
        <dbReference type="ARBA" id="ARBA00023157"/>
    </source>
</evidence>
<keyword evidence="6" id="KW-0732">Signal</keyword>
<dbReference type="SUPFAM" id="SSF52833">
    <property type="entry name" value="Thioredoxin-like"/>
    <property type="match status" value="1"/>
</dbReference>
<evidence type="ECO:0000256" key="6">
    <source>
        <dbReference type="SAM" id="SignalP"/>
    </source>
</evidence>
<dbReference type="PANTHER" id="PTHR42852">
    <property type="entry name" value="THIOL:DISULFIDE INTERCHANGE PROTEIN DSBE"/>
    <property type="match status" value="1"/>
</dbReference>
<evidence type="ECO:0000259" key="7">
    <source>
        <dbReference type="PROSITE" id="PS51352"/>
    </source>
</evidence>
<feature type="compositionally biased region" description="Polar residues" evidence="5">
    <location>
        <begin position="50"/>
        <end position="67"/>
    </location>
</feature>
<dbReference type="GO" id="GO:0030313">
    <property type="term" value="C:cell envelope"/>
    <property type="evidence" value="ECO:0007669"/>
    <property type="project" value="UniProtKB-SubCell"/>
</dbReference>
<evidence type="ECO:0000313" key="8">
    <source>
        <dbReference type="EMBL" id="TWU38992.1"/>
    </source>
</evidence>
<accession>A0A5C6DQS5</accession>
<organism evidence="8 9">
    <name type="scientific">Novipirellula aureliae</name>
    <dbReference type="NCBI Taxonomy" id="2527966"/>
    <lineage>
        <taxon>Bacteria</taxon>
        <taxon>Pseudomonadati</taxon>
        <taxon>Planctomycetota</taxon>
        <taxon>Planctomycetia</taxon>
        <taxon>Pirellulales</taxon>
        <taxon>Pirellulaceae</taxon>
        <taxon>Novipirellula</taxon>
    </lineage>
</organism>
<feature type="signal peptide" evidence="6">
    <location>
        <begin position="1"/>
        <end position="25"/>
    </location>
</feature>